<dbReference type="InterPro" id="IPR029068">
    <property type="entry name" value="Glyas_Bleomycin-R_OHBP_Dase"/>
</dbReference>
<comment type="caution">
    <text evidence="2">The sequence shown here is derived from an EMBL/GenBank/DDBJ whole genome shotgun (WGS) entry which is preliminary data.</text>
</comment>
<sequence length="164" mass="16940">MAQEGGTEAAIAGQENGSAEATAAVFVSFKPQLVVPAQKAEEAVQFYKAAFGAEEVRRVSHPKRKAEQDAPLLLCAEIKIGSSSLLVCDDDAAATKPGEGVVFRLETEDVEAAVSKAVKAGASLDGELLEGEAPFGAGLYGKLRDPFGQVWIVASAGKSCVSDA</sequence>
<organism evidence="2 3">
    <name type="scientific">Colocasia esculenta</name>
    <name type="common">Wild taro</name>
    <name type="synonym">Arum esculentum</name>
    <dbReference type="NCBI Taxonomy" id="4460"/>
    <lineage>
        <taxon>Eukaryota</taxon>
        <taxon>Viridiplantae</taxon>
        <taxon>Streptophyta</taxon>
        <taxon>Embryophyta</taxon>
        <taxon>Tracheophyta</taxon>
        <taxon>Spermatophyta</taxon>
        <taxon>Magnoliopsida</taxon>
        <taxon>Liliopsida</taxon>
        <taxon>Araceae</taxon>
        <taxon>Aroideae</taxon>
        <taxon>Colocasieae</taxon>
        <taxon>Colocasia</taxon>
    </lineage>
</organism>
<dbReference type="OrthoDB" id="2013034at2759"/>
<reference evidence="2" key="1">
    <citation type="submission" date="2017-07" db="EMBL/GenBank/DDBJ databases">
        <title>Taro Niue Genome Assembly and Annotation.</title>
        <authorList>
            <person name="Atibalentja N."/>
            <person name="Keating K."/>
            <person name="Fields C.J."/>
        </authorList>
    </citation>
    <scope>NUCLEOTIDE SEQUENCE</scope>
    <source>
        <strain evidence="2">Niue_2</strain>
        <tissue evidence="2">Leaf</tissue>
    </source>
</reference>
<protein>
    <recommendedName>
        <fullName evidence="1">VOC domain-containing protein</fullName>
    </recommendedName>
</protein>
<feature type="domain" description="VOC" evidence="1">
    <location>
        <begin position="28"/>
        <end position="156"/>
    </location>
</feature>
<name>A0A843VRA8_COLES</name>
<dbReference type="Pfam" id="PF22650">
    <property type="entry name" value="At5g48480-like_C"/>
    <property type="match status" value="1"/>
</dbReference>
<dbReference type="PANTHER" id="PTHR34109">
    <property type="entry name" value="BNAUNNG04460D PROTEIN-RELATED"/>
    <property type="match status" value="1"/>
</dbReference>
<evidence type="ECO:0000313" key="2">
    <source>
        <dbReference type="EMBL" id="MQL94683.1"/>
    </source>
</evidence>
<dbReference type="PANTHER" id="PTHR34109:SF1">
    <property type="entry name" value="VOC DOMAIN-CONTAINING PROTEIN"/>
    <property type="match status" value="1"/>
</dbReference>
<evidence type="ECO:0000313" key="3">
    <source>
        <dbReference type="Proteomes" id="UP000652761"/>
    </source>
</evidence>
<dbReference type="SUPFAM" id="SSF54593">
    <property type="entry name" value="Glyoxalase/Bleomycin resistance protein/Dihydroxybiphenyl dioxygenase"/>
    <property type="match status" value="1"/>
</dbReference>
<dbReference type="InterPro" id="IPR054576">
    <property type="entry name" value="At5g48480-like_N"/>
</dbReference>
<dbReference type="SMR" id="A0A843VRA8"/>
<proteinExistence type="predicted"/>
<evidence type="ECO:0000259" key="1">
    <source>
        <dbReference type="PROSITE" id="PS51819"/>
    </source>
</evidence>
<dbReference type="InterPro" id="IPR037523">
    <property type="entry name" value="VOC_core"/>
</dbReference>
<dbReference type="CDD" id="cd07246">
    <property type="entry name" value="VOC_like"/>
    <property type="match status" value="1"/>
</dbReference>
<dbReference type="PROSITE" id="PS51819">
    <property type="entry name" value="VOC"/>
    <property type="match status" value="1"/>
</dbReference>
<dbReference type="Gene3D" id="3.10.180.10">
    <property type="entry name" value="2,3-Dihydroxybiphenyl 1,2-Dioxygenase, domain 1"/>
    <property type="match status" value="1"/>
</dbReference>
<dbReference type="EMBL" id="NMUH01001701">
    <property type="protein sequence ID" value="MQL94683.1"/>
    <property type="molecule type" value="Genomic_DNA"/>
</dbReference>
<dbReference type="Proteomes" id="UP000652761">
    <property type="component" value="Unassembled WGS sequence"/>
</dbReference>
<dbReference type="Pfam" id="PF22656">
    <property type="entry name" value="At5g48480-like_N"/>
    <property type="match status" value="1"/>
</dbReference>
<dbReference type="AlphaFoldDB" id="A0A843VRA8"/>
<gene>
    <name evidence="2" type="ORF">Taro_027331</name>
</gene>
<keyword evidence="3" id="KW-1185">Reference proteome</keyword>
<accession>A0A843VRA8</accession>
<dbReference type="InterPro" id="IPR054575">
    <property type="entry name" value="At5g48480-like_C"/>
</dbReference>